<accession>A0A7Y9L843</accession>
<keyword evidence="2" id="KW-0813">Transport</keyword>
<evidence type="ECO:0000313" key="5">
    <source>
        <dbReference type="EMBL" id="NYE70379.1"/>
    </source>
</evidence>
<dbReference type="PANTHER" id="PTHR30061:SF50">
    <property type="entry name" value="MALTOSE_MALTODEXTRIN-BINDING PERIPLASMIC PROTEIN"/>
    <property type="match status" value="1"/>
</dbReference>
<evidence type="ECO:0000256" key="3">
    <source>
        <dbReference type="ARBA" id="ARBA00022729"/>
    </source>
</evidence>
<dbReference type="GO" id="GO:0055052">
    <property type="term" value="C:ATP-binding cassette (ABC) transporter complex, substrate-binding subunit-containing"/>
    <property type="evidence" value="ECO:0007669"/>
    <property type="project" value="TreeGrafter"/>
</dbReference>
<comment type="caution">
    <text evidence="5">The sequence shown here is derived from an EMBL/GenBank/DDBJ whole genome shotgun (WGS) entry which is preliminary data.</text>
</comment>
<keyword evidence="3 4" id="KW-0732">Signal</keyword>
<dbReference type="GO" id="GO:0015768">
    <property type="term" value="P:maltose transport"/>
    <property type="evidence" value="ECO:0007669"/>
    <property type="project" value="TreeGrafter"/>
</dbReference>
<dbReference type="Gene3D" id="3.40.190.10">
    <property type="entry name" value="Periplasmic binding protein-like II"/>
    <property type="match status" value="2"/>
</dbReference>
<keyword evidence="5" id="KW-0762">Sugar transport</keyword>
<proteinExistence type="inferred from homology"/>
<dbReference type="AlphaFoldDB" id="A0A7Y9L843"/>
<dbReference type="PANTHER" id="PTHR30061">
    <property type="entry name" value="MALTOSE-BINDING PERIPLASMIC PROTEIN"/>
    <property type="match status" value="1"/>
</dbReference>
<feature type="signal peptide" evidence="4">
    <location>
        <begin position="1"/>
        <end position="21"/>
    </location>
</feature>
<dbReference type="Proteomes" id="UP000569914">
    <property type="component" value="Unassembled WGS sequence"/>
</dbReference>
<dbReference type="EMBL" id="JACCBU010000001">
    <property type="protein sequence ID" value="NYE70379.1"/>
    <property type="molecule type" value="Genomic_DNA"/>
</dbReference>
<gene>
    <name evidence="5" type="ORF">BKA15_001708</name>
</gene>
<dbReference type="RefSeq" id="WP_179749777.1">
    <property type="nucleotide sequence ID" value="NZ_JACCBU010000001.1"/>
</dbReference>
<reference evidence="5 6" key="1">
    <citation type="submission" date="2020-07" db="EMBL/GenBank/DDBJ databases">
        <title>Sequencing the genomes of 1000 actinobacteria strains.</title>
        <authorList>
            <person name="Klenk H.-P."/>
        </authorList>
    </citation>
    <scope>NUCLEOTIDE SEQUENCE [LARGE SCALE GENOMIC DNA]</scope>
    <source>
        <strain evidence="5 6">DSM 22083</strain>
    </source>
</reference>
<sequence>MRLRSLLTSLTAGAGALVLFAACASGPAEDPGTGQPWSIPDTDPTTTIKVVGILDPKADGMTDVVAAFEKEHPTIKVDYQYVPFDDLNSVLDSRITQKTGDPDVFWVDQPRVPALATRGYLEDLSGPFQGLTDALQPVTVEASSFGGKLYSLPVANSTQLLFYNKDLLDAAGVKPPSTEDAARITWQQLKQDAKQVQDRGNAQYGLLFGQPDRYYQLEPLPYSAGGGLGATGEGNLTPDVTNDGWVQSMDYYGSLYADKITPRGIPAEQIDSTFLAGKTAYLVEGNWMVGKLADSKINWGAALNPVWQGGKPASPTGSWSVGINPFSKNKEASAIFLRWLAIDGESGYAEHRAYAELPANTAGLKSYLEGEMFTASEGGKQAAKVVQYETEYTAVGRVSTAGYIEFEDIMGRAFSDIANGADPKQALESAQSQLTTAWKQYQ</sequence>
<dbReference type="InterPro" id="IPR006059">
    <property type="entry name" value="SBP"/>
</dbReference>
<dbReference type="SUPFAM" id="SSF53850">
    <property type="entry name" value="Periplasmic binding protein-like II"/>
    <property type="match status" value="1"/>
</dbReference>
<keyword evidence="6" id="KW-1185">Reference proteome</keyword>
<protein>
    <submittedName>
        <fullName evidence="5">Multiple sugar transport system substrate-binding protein</fullName>
    </submittedName>
</protein>
<dbReference type="GO" id="GO:0042956">
    <property type="term" value="P:maltodextrin transmembrane transport"/>
    <property type="evidence" value="ECO:0007669"/>
    <property type="project" value="TreeGrafter"/>
</dbReference>
<evidence type="ECO:0000256" key="4">
    <source>
        <dbReference type="SAM" id="SignalP"/>
    </source>
</evidence>
<feature type="chain" id="PRO_5030884640" evidence="4">
    <location>
        <begin position="22"/>
        <end position="442"/>
    </location>
</feature>
<comment type="similarity">
    <text evidence="1">Belongs to the bacterial solute-binding protein 1 family.</text>
</comment>
<dbReference type="Pfam" id="PF01547">
    <property type="entry name" value="SBP_bac_1"/>
    <property type="match status" value="1"/>
</dbReference>
<evidence type="ECO:0000256" key="1">
    <source>
        <dbReference type="ARBA" id="ARBA00008520"/>
    </source>
</evidence>
<evidence type="ECO:0000313" key="6">
    <source>
        <dbReference type="Proteomes" id="UP000569914"/>
    </source>
</evidence>
<dbReference type="PROSITE" id="PS51257">
    <property type="entry name" value="PROKAR_LIPOPROTEIN"/>
    <property type="match status" value="1"/>
</dbReference>
<evidence type="ECO:0000256" key="2">
    <source>
        <dbReference type="ARBA" id="ARBA00022448"/>
    </source>
</evidence>
<organism evidence="5 6">
    <name type="scientific">Microlunatus parietis</name>
    <dbReference type="NCBI Taxonomy" id="682979"/>
    <lineage>
        <taxon>Bacteria</taxon>
        <taxon>Bacillati</taxon>
        <taxon>Actinomycetota</taxon>
        <taxon>Actinomycetes</taxon>
        <taxon>Propionibacteriales</taxon>
        <taxon>Propionibacteriaceae</taxon>
        <taxon>Microlunatus</taxon>
    </lineage>
</organism>
<dbReference type="GO" id="GO:1901982">
    <property type="term" value="F:maltose binding"/>
    <property type="evidence" value="ECO:0007669"/>
    <property type="project" value="TreeGrafter"/>
</dbReference>
<dbReference type="CDD" id="cd13585">
    <property type="entry name" value="PBP2_TMBP_like"/>
    <property type="match status" value="1"/>
</dbReference>
<name>A0A7Y9L843_9ACTN</name>